<sequence length="172" mass="19556">MGSKGSIYERELKGILSGEDRIISKFKKSLGEDFRWYESSKFKPFMVLRAAGSLGVDLVAIRDDYSFPIEVKSSSSKTIIFTHSSSRAQEQAQRFLEECKSAKILGLYAFRLKGYRGDPWRIFALPVGGLSGRIKLLYDILPKLPVTREGNFILKWDEGMPLAKFLSYVNQE</sequence>
<evidence type="ECO:0000313" key="2">
    <source>
        <dbReference type="EMBL" id="ADD07910.1"/>
    </source>
</evidence>
<dbReference type="GeneID" id="8827034"/>
<dbReference type="eggNOG" id="arCOG00919">
    <property type="taxonomic scope" value="Archaea"/>
</dbReference>
<evidence type="ECO:0000256" key="1">
    <source>
        <dbReference type="ARBA" id="ARBA00029354"/>
    </source>
</evidence>
<reference evidence="2" key="1">
    <citation type="submission" date="2010-02" db="EMBL/GenBank/DDBJ databases">
        <title>Complete sequence of Aciduliprofundum boonei T469.</title>
        <authorList>
            <consortium name="US DOE Joint Genome Institute"/>
            <person name="Lucas S."/>
            <person name="Copeland A."/>
            <person name="Lapidus A."/>
            <person name="Cheng J.-F."/>
            <person name="Bruce D."/>
            <person name="Goodwin L."/>
            <person name="Pitluck S."/>
            <person name="Saunders E."/>
            <person name="Detter J.C."/>
            <person name="Han C."/>
            <person name="Tapia R."/>
            <person name="Land M."/>
            <person name="Hauser L."/>
            <person name="Kyrpides N."/>
            <person name="Mikhailova N."/>
            <person name="Flores G."/>
            <person name="Reysenbach A.-L."/>
            <person name="Woyke T."/>
        </authorList>
    </citation>
    <scope>NUCLEOTIDE SEQUENCE</scope>
    <source>
        <strain evidence="2">T469</strain>
    </source>
</reference>
<dbReference type="HOGENOM" id="CLU_1536742_0_0_2"/>
<dbReference type="EMBL" id="CP001941">
    <property type="protein sequence ID" value="ADD07910.1"/>
    <property type="molecule type" value="Genomic_DNA"/>
</dbReference>
<proteinExistence type="predicted"/>
<dbReference type="InterPro" id="IPR011335">
    <property type="entry name" value="Restrct_endonuc-II-like"/>
</dbReference>
<dbReference type="STRING" id="439481.Aboo_0098"/>
<comment type="catalytic activity">
    <reaction evidence="1">
        <text>Endonucleolytic cleavage at a junction such as a reciprocal single-stranded crossover between two homologous DNA duplexes (Holliday junction).</text>
        <dbReference type="EC" id="3.1.21.10"/>
    </reaction>
</comment>
<accession>B5IEN8</accession>
<dbReference type="SUPFAM" id="SSF52980">
    <property type="entry name" value="Restriction endonuclease-like"/>
    <property type="match status" value="1"/>
</dbReference>
<keyword evidence="3" id="KW-1185">Reference proteome</keyword>
<dbReference type="Pfam" id="PF01870">
    <property type="entry name" value="Hjc"/>
    <property type="match status" value="1"/>
</dbReference>
<name>B5IEN8_ACIB4</name>
<dbReference type="InterPro" id="IPR002732">
    <property type="entry name" value="Hjc"/>
</dbReference>
<dbReference type="GO" id="GO:0003676">
    <property type="term" value="F:nucleic acid binding"/>
    <property type="evidence" value="ECO:0007669"/>
    <property type="project" value="InterPro"/>
</dbReference>
<dbReference type="Proteomes" id="UP000001400">
    <property type="component" value="Chromosome"/>
</dbReference>
<dbReference type="RefSeq" id="WP_008085131.1">
    <property type="nucleotide sequence ID" value="NC_013926.1"/>
</dbReference>
<organism evidence="2 3">
    <name type="scientific">Aciduliprofundum boonei (strain DSM 19572 / T469)</name>
    <dbReference type="NCBI Taxonomy" id="439481"/>
    <lineage>
        <taxon>Archaea</taxon>
        <taxon>Methanobacteriati</taxon>
        <taxon>Thermoplasmatota</taxon>
        <taxon>DHVE2 group</taxon>
        <taxon>Candidatus Aciduliprofundum</taxon>
    </lineage>
</organism>
<evidence type="ECO:0000313" key="3">
    <source>
        <dbReference type="Proteomes" id="UP000001400"/>
    </source>
</evidence>
<dbReference type="AlphaFoldDB" id="B5IEN8"/>
<dbReference type="Gene3D" id="3.40.1350.10">
    <property type="match status" value="1"/>
</dbReference>
<dbReference type="KEGG" id="abi:Aboo_0098"/>
<protein>
    <submittedName>
        <fullName evidence="2">Resolvase, Holliday junction-type</fullName>
    </submittedName>
</protein>
<dbReference type="GO" id="GO:0008821">
    <property type="term" value="F:crossover junction DNA endonuclease activity"/>
    <property type="evidence" value="ECO:0007669"/>
    <property type="project" value="UniProtKB-EC"/>
</dbReference>
<dbReference type="OrthoDB" id="52801at2157"/>
<gene>
    <name evidence="2" type="ordered locus">Aboo_0098</name>
</gene>
<dbReference type="InterPro" id="IPR011856">
    <property type="entry name" value="tRNA_endonuc-like_dom_sf"/>
</dbReference>